<comment type="caution">
    <text evidence="1">The sequence shown here is derived from an EMBL/GenBank/DDBJ whole genome shotgun (WGS) entry which is preliminary data.</text>
</comment>
<evidence type="ECO:0000313" key="2">
    <source>
        <dbReference type="Proteomes" id="UP001239111"/>
    </source>
</evidence>
<reference evidence="1" key="1">
    <citation type="submission" date="2023-04" db="EMBL/GenBank/DDBJ databases">
        <title>A chromosome-level genome assembly of the parasitoid wasp Eretmocerus hayati.</title>
        <authorList>
            <person name="Zhong Y."/>
            <person name="Liu S."/>
            <person name="Liu Y."/>
        </authorList>
    </citation>
    <scope>NUCLEOTIDE SEQUENCE</scope>
    <source>
        <strain evidence="1">ZJU_SS_LIU_2023</strain>
    </source>
</reference>
<protein>
    <submittedName>
        <fullName evidence="1">Uncharacterized protein</fullName>
    </submittedName>
</protein>
<accession>A0ACC2P6G9</accession>
<evidence type="ECO:0000313" key="1">
    <source>
        <dbReference type="EMBL" id="KAJ8678169.1"/>
    </source>
</evidence>
<organism evidence="1 2">
    <name type="scientific">Eretmocerus hayati</name>
    <dbReference type="NCBI Taxonomy" id="131215"/>
    <lineage>
        <taxon>Eukaryota</taxon>
        <taxon>Metazoa</taxon>
        <taxon>Ecdysozoa</taxon>
        <taxon>Arthropoda</taxon>
        <taxon>Hexapoda</taxon>
        <taxon>Insecta</taxon>
        <taxon>Pterygota</taxon>
        <taxon>Neoptera</taxon>
        <taxon>Endopterygota</taxon>
        <taxon>Hymenoptera</taxon>
        <taxon>Apocrita</taxon>
        <taxon>Proctotrupomorpha</taxon>
        <taxon>Chalcidoidea</taxon>
        <taxon>Aphelinidae</taxon>
        <taxon>Aphelininae</taxon>
        <taxon>Eretmocerus</taxon>
    </lineage>
</organism>
<gene>
    <name evidence="1" type="ORF">QAD02_013956</name>
</gene>
<sequence length="111" mass="12887">MFPSTHQSSTIIDISDNSGVNSFPQQNRKRRKFDRETNEVIIRPIFIQSIDGVCPDEFAQQRLFLSGVHFNTLNDYESQKLTSNQEIYMKTPALKLLDRHRRCGIKVSLKT</sequence>
<dbReference type="Proteomes" id="UP001239111">
    <property type="component" value="Chromosome 2"/>
</dbReference>
<dbReference type="EMBL" id="CM056742">
    <property type="protein sequence ID" value="KAJ8678169.1"/>
    <property type="molecule type" value="Genomic_DNA"/>
</dbReference>
<name>A0ACC2P6G9_9HYME</name>
<proteinExistence type="predicted"/>
<keyword evidence="2" id="KW-1185">Reference proteome</keyword>